<sequence>MNAPGAPHSPWQFSVLSDYIARIVHPHGKTSVQQGSVRMTRRQELLAAQEQKRREQRAHVLELLREVKEKHQHVSHV</sequence>
<evidence type="ECO:0000313" key="1">
    <source>
        <dbReference type="EMBL" id="RUL65991.1"/>
    </source>
</evidence>
<organism evidence="1 2">
    <name type="scientific">Dyella dinghuensis</name>
    <dbReference type="NCBI Taxonomy" id="1920169"/>
    <lineage>
        <taxon>Bacteria</taxon>
        <taxon>Pseudomonadati</taxon>
        <taxon>Pseudomonadota</taxon>
        <taxon>Gammaproteobacteria</taxon>
        <taxon>Lysobacterales</taxon>
        <taxon>Rhodanobacteraceae</taxon>
        <taxon>Dyella</taxon>
    </lineage>
</organism>
<name>A0A432LVF3_9GAMM</name>
<accession>A0A432LVF3</accession>
<dbReference type="RefSeq" id="WP_148108999.1">
    <property type="nucleotide sequence ID" value="NZ_RYZR01000003.1"/>
</dbReference>
<gene>
    <name evidence="1" type="ORF">EKH79_04640</name>
</gene>
<keyword evidence="2" id="KW-1185">Reference proteome</keyword>
<protein>
    <submittedName>
        <fullName evidence="1">Uncharacterized protein</fullName>
    </submittedName>
</protein>
<proteinExistence type="predicted"/>
<dbReference type="Proteomes" id="UP000267077">
    <property type="component" value="Unassembled WGS sequence"/>
</dbReference>
<dbReference type="EMBL" id="RYZR01000003">
    <property type="protein sequence ID" value="RUL65991.1"/>
    <property type="molecule type" value="Genomic_DNA"/>
</dbReference>
<dbReference type="AlphaFoldDB" id="A0A432LVF3"/>
<reference evidence="1 2" key="1">
    <citation type="submission" date="2018-12" db="EMBL/GenBank/DDBJ databases">
        <title>Dyella dinghuensis sp. nov. DHOA06 and Dyella choica sp. nov. 4M-K27, isolated from forest soil.</title>
        <authorList>
            <person name="Qiu L.-H."/>
            <person name="Gao Z.-H."/>
        </authorList>
    </citation>
    <scope>NUCLEOTIDE SEQUENCE [LARGE SCALE GENOMIC DNA]</scope>
    <source>
        <strain evidence="1 2">DHOA06</strain>
    </source>
</reference>
<comment type="caution">
    <text evidence="1">The sequence shown here is derived from an EMBL/GenBank/DDBJ whole genome shotgun (WGS) entry which is preliminary data.</text>
</comment>
<evidence type="ECO:0000313" key="2">
    <source>
        <dbReference type="Proteomes" id="UP000267077"/>
    </source>
</evidence>